<accession>A0ABS4CLW3</accession>
<evidence type="ECO:0000256" key="9">
    <source>
        <dbReference type="ARBA" id="ARBA00022960"/>
    </source>
</evidence>
<keyword evidence="6 14" id="KW-0547">Nucleotide-binding</keyword>
<comment type="catalytic activity">
    <reaction evidence="13">
        <text>2 D-alanine + ATP = D-alanyl-D-alanine + ADP + phosphate + H(+)</text>
        <dbReference type="Rhea" id="RHEA:11224"/>
        <dbReference type="ChEBI" id="CHEBI:15378"/>
        <dbReference type="ChEBI" id="CHEBI:30616"/>
        <dbReference type="ChEBI" id="CHEBI:43474"/>
        <dbReference type="ChEBI" id="CHEBI:57416"/>
        <dbReference type="ChEBI" id="CHEBI:57822"/>
        <dbReference type="ChEBI" id="CHEBI:456216"/>
        <dbReference type="EC" id="6.3.2.4"/>
    </reaction>
</comment>
<dbReference type="InterPro" id="IPR011095">
    <property type="entry name" value="Dala_Dala_lig_C"/>
</dbReference>
<name>A0ABS4CLW3_9ENTE</name>
<comment type="pathway">
    <text evidence="13">Cell wall biogenesis; peptidoglycan biosynthesis.</text>
</comment>
<evidence type="ECO:0000256" key="14">
    <source>
        <dbReference type="PROSITE-ProRule" id="PRU00409"/>
    </source>
</evidence>
<evidence type="ECO:0000256" key="8">
    <source>
        <dbReference type="ARBA" id="ARBA00022842"/>
    </source>
</evidence>
<evidence type="ECO:0000256" key="4">
    <source>
        <dbReference type="ARBA" id="ARBA00022598"/>
    </source>
</evidence>
<evidence type="ECO:0000313" key="16">
    <source>
        <dbReference type="EMBL" id="MBP1047580.1"/>
    </source>
</evidence>
<keyword evidence="8" id="KW-0460">Magnesium</keyword>
<dbReference type="EMBL" id="JAEDXU010000008">
    <property type="protein sequence ID" value="MBP1047580.1"/>
    <property type="molecule type" value="Genomic_DNA"/>
</dbReference>
<evidence type="ECO:0000256" key="1">
    <source>
        <dbReference type="ARBA" id="ARBA00001936"/>
    </source>
</evidence>
<keyword evidence="13" id="KW-0963">Cytoplasm</keyword>
<dbReference type="Gene3D" id="3.30.470.20">
    <property type="entry name" value="ATP-grasp fold, B domain"/>
    <property type="match status" value="1"/>
</dbReference>
<dbReference type="NCBIfam" id="NF002528">
    <property type="entry name" value="PRK01966.1-4"/>
    <property type="match status" value="1"/>
</dbReference>
<dbReference type="Gene3D" id="3.40.50.20">
    <property type="match status" value="1"/>
</dbReference>
<dbReference type="Proteomes" id="UP000673375">
    <property type="component" value="Unassembled WGS sequence"/>
</dbReference>
<keyword evidence="7 14" id="KW-0067">ATP-binding</keyword>
<dbReference type="InterPro" id="IPR000291">
    <property type="entry name" value="D-Ala_lig_Van_CS"/>
</dbReference>
<evidence type="ECO:0000256" key="6">
    <source>
        <dbReference type="ARBA" id="ARBA00022741"/>
    </source>
</evidence>
<evidence type="ECO:0000256" key="3">
    <source>
        <dbReference type="ARBA" id="ARBA00010871"/>
    </source>
</evidence>
<keyword evidence="11" id="KW-0464">Manganese</keyword>
<evidence type="ECO:0000256" key="12">
    <source>
        <dbReference type="ARBA" id="ARBA00023316"/>
    </source>
</evidence>
<dbReference type="PIRSF" id="PIRSF039102">
    <property type="entry name" value="Ddl/VanB"/>
    <property type="match status" value="1"/>
</dbReference>
<evidence type="ECO:0000256" key="10">
    <source>
        <dbReference type="ARBA" id="ARBA00022984"/>
    </source>
</evidence>
<dbReference type="EC" id="6.3.2.4" evidence="13"/>
<comment type="caution">
    <text evidence="16">The sequence shown here is derived from an EMBL/GenBank/DDBJ whole genome shotgun (WGS) entry which is preliminary data.</text>
</comment>
<dbReference type="RefSeq" id="WP_209558357.1">
    <property type="nucleotide sequence ID" value="NZ_JAEDXU010000008.1"/>
</dbReference>
<comment type="subcellular location">
    <subcellularLocation>
        <location evidence="13">Cytoplasm</location>
    </subcellularLocation>
</comment>
<dbReference type="SUPFAM" id="SSF56059">
    <property type="entry name" value="Glutathione synthetase ATP-binding domain-like"/>
    <property type="match status" value="1"/>
</dbReference>
<evidence type="ECO:0000256" key="13">
    <source>
        <dbReference type="HAMAP-Rule" id="MF_00047"/>
    </source>
</evidence>
<evidence type="ECO:0000313" key="17">
    <source>
        <dbReference type="Proteomes" id="UP000673375"/>
    </source>
</evidence>
<comment type="cofactor">
    <cofactor evidence="2">
        <name>Mg(2+)</name>
        <dbReference type="ChEBI" id="CHEBI:18420"/>
    </cofactor>
</comment>
<keyword evidence="9 13" id="KW-0133">Cell shape</keyword>
<dbReference type="PROSITE" id="PS50975">
    <property type="entry name" value="ATP_GRASP"/>
    <property type="match status" value="1"/>
</dbReference>
<dbReference type="GO" id="GO:0016874">
    <property type="term" value="F:ligase activity"/>
    <property type="evidence" value="ECO:0007669"/>
    <property type="project" value="UniProtKB-KW"/>
</dbReference>
<dbReference type="SUPFAM" id="SSF52440">
    <property type="entry name" value="PreATP-grasp domain"/>
    <property type="match status" value="1"/>
</dbReference>
<evidence type="ECO:0000256" key="11">
    <source>
        <dbReference type="ARBA" id="ARBA00023211"/>
    </source>
</evidence>
<dbReference type="InterPro" id="IPR016185">
    <property type="entry name" value="PreATP-grasp_dom_sf"/>
</dbReference>
<proteinExistence type="inferred from homology"/>
<dbReference type="PROSITE" id="PS00844">
    <property type="entry name" value="DALA_DALA_LIGASE_2"/>
    <property type="match status" value="1"/>
</dbReference>
<evidence type="ECO:0000256" key="5">
    <source>
        <dbReference type="ARBA" id="ARBA00022723"/>
    </source>
</evidence>
<comment type="function">
    <text evidence="13">Cell wall formation.</text>
</comment>
<organism evidence="16 17">
    <name type="scientific">Enterococcus larvae</name>
    <dbReference type="NCBI Taxonomy" id="2794352"/>
    <lineage>
        <taxon>Bacteria</taxon>
        <taxon>Bacillati</taxon>
        <taxon>Bacillota</taxon>
        <taxon>Bacilli</taxon>
        <taxon>Lactobacillales</taxon>
        <taxon>Enterococcaceae</taxon>
        <taxon>Enterococcus</taxon>
    </lineage>
</organism>
<keyword evidence="12 13" id="KW-0961">Cell wall biogenesis/degradation</keyword>
<dbReference type="InterPro" id="IPR013815">
    <property type="entry name" value="ATP_grasp_subdomain_1"/>
</dbReference>
<dbReference type="Pfam" id="PF07478">
    <property type="entry name" value="Dala_Dala_lig_C"/>
    <property type="match status" value="1"/>
</dbReference>
<dbReference type="PANTHER" id="PTHR23132:SF25">
    <property type="entry name" value="D-ALANINE--D-ALANINE LIGASE A"/>
    <property type="match status" value="1"/>
</dbReference>
<evidence type="ECO:0000256" key="2">
    <source>
        <dbReference type="ARBA" id="ARBA00001946"/>
    </source>
</evidence>
<comment type="cofactor">
    <cofactor evidence="1">
        <name>Mn(2+)</name>
        <dbReference type="ChEBI" id="CHEBI:29035"/>
    </cofactor>
</comment>
<keyword evidence="5" id="KW-0479">Metal-binding</keyword>
<dbReference type="NCBIfam" id="TIGR01205">
    <property type="entry name" value="D_ala_D_alaTIGR"/>
    <property type="match status" value="1"/>
</dbReference>
<reference evidence="16 17" key="1">
    <citation type="submission" date="2020-12" db="EMBL/GenBank/DDBJ databases">
        <title>Vagococcus allomyrinae sp. nov. and Enterococcus lavae sp. nov., isolated from the larvae of Allomyrina dichotoma.</title>
        <authorList>
            <person name="Lee S.D."/>
        </authorList>
    </citation>
    <scope>NUCLEOTIDE SEQUENCE [LARGE SCALE GENOMIC DNA]</scope>
    <source>
        <strain evidence="16 17">BWM-S5</strain>
    </source>
</reference>
<dbReference type="Gene3D" id="3.30.1490.20">
    <property type="entry name" value="ATP-grasp fold, A domain"/>
    <property type="match status" value="1"/>
</dbReference>
<evidence type="ECO:0000259" key="15">
    <source>
        <dbReference type="PROSITE" id="PS50975"/>
    </source>
</evidence>
<sequence>MKKIAVVFGGKSSEYEVSLKSAYAVLEALDTSHYDILKIGITRTGEWYYFTGNHEKIKADSWQNATDCQRVSPSIGNEQGFLIHEEQRMLAVDVIFPVMHGEFVEDGRIQGVFEWMEIPYVGCKTAASAICMDKGLTHRFAHSIGIQTTASICSTVHDLDIQRIKDFIQKEQFPFFIKPLRGGSSKGISQITEISQLSQAVAAVAEWDTHFIMEKGVEGFEVGCGILGNDELVLGEVDEIELTGSFFDYTEKYHMVSSKIHLPARVSEAMKQEVKYQAERLYRLLGCCGLARIDFFITRNGELLLNEINTMPGFTDNSRYPNMLKEKGFTYSSLLDRLIELAEEGKK</sequence>
<dbReference type="PANTHER" id="PTHR23132">
    <property type="entry name" value="D-ALANINE--D-ALANINE LIGASE"/>
    <property type="match status" value="1"/>
</dbReference>
<evidence type="ECO:0000256" key="7">
    <source>
        <dbReference type="ARBA" id="ARBA00022840"/>
    </source>
</evidence>
<dbReference type="InterPro" id="IPR011127">
    <property type="entry name" value="Dala_Dala_lig_N"/>
</dbReference>
<comment type="similarity">
    <text evidence="3 13">Belongs to the D-alanine--D-alanine ligase family.</text>
</comment>
<gene>
    <name evidence="13" type="primary">ddl</name>
    <name evidence="16" type="ORF">I6N96_14935</name>
</gene>
<dbReference type="InterPro" id="IPR011761">
    <property type="entry name" value="ATP-grasp"/>
</dbReference>
<dbReference type="Pfam" id="PF01820">
    <property type="entry name" value="Dala_Dala_lig_N"/>
    <property type="match status" value="1"/>
</dbReference>
<keyword evidence="4 13" id="KW-0436">Ligase</keyword>
<protein>
    <recommendedName>
        <fullName evidence="13">D-alanine--D-alanine ligase</fullName>
        <ecNumber evidence="13">6.3.2.4</ecNumber>
    </recommendedName>
    <alternativeName>
        <fullName evidence="13">D-Ala-D-Ala ligase</fullName>
    </alternativeName>
    <alternativeName>
        <fullName evidence="13">D-alanylalanine synthetase</fullName>
    </alternativeName>
</protein>
<dbReference type="HAMAP" id="MF_00047">
    <property type="entry name" value="Dala_Dala_lig"/>
    <property type="match status" value="1"/>
</dbReference>
<feature type="domain" description="ATP-grasp" evidence="15">
    <location>
        <begin position="138"/>
        <end position="340"/>
    </location>
</feature>
<keyword evidence="17" id="KW-1185">Reference proteome</keyword>
<dbReference type="InterPro" id="IPR005905">
    <property type="entry name" value="D_ala_D_ala"/>
</dbReference>
<keyword evidence="10 13" id="KW-0573">Peptidoglycan synthesis</keyword>